<gene>
    <name evidence="3" type="primary">pimB_1</name>
    <name evidence="3" type="ORF">SAMEA4412677_01088</name>
</gene>
<dbReference type="InterPro" id="IPR028098">
    <property type="entry name" value="Glyco_trans_4-like_N"/>
</dbReference>
<dbReference type="EMBL" id="LT906465">
    <property type="protein sequence ID" value="SNV42443.1"/>
    <property type="molecule type" value="Genomic_DNA"/>
</dbReference>
<feature type="domain" description="Glycosyl transferase family 1" evidence="1">
    <location>
        <begin position="206"/>
        <end position="370"/>
    </location>
</feature>
<dbReference type="CDD" id="cd03801">
    <property type="entry name" value="GT4_PimA-like"/>
    <property type="match status" value="1"/>
</dbReference>
<proteinExistence type="predicted"/>
<dbReference type="SUPFAM" id="SSF53756">
    <property type="entry name" value="UDP-Glycosyltransferase/glycogen phosphorylase"/>
    <property type="match status" value="1"/>
</dbReference>
<keyword evidence="4" id="KW-1185">Reference proteome</keyword>
<evidence type="ECO:0000259" key="1">
    <source>
        <dbReference type="Pfam" id="PF00534"/>
    </source>
</evidence>
<dbReference type="PANTHER" id="PTHR45947">
    <property type="entry name" value="SULFOQUINOVOSYL TRANSFERASE SQD2"/>
    <property type="match status" value="1"/>
</dbReference>
<dbReference type="Gene3D" id="3.40.50.2000">
    <property type="entry name" value="Glycogen Phosphorylase B"/>
    <property type="match status" value="2"/>
</dbReference>
<dbReference type="Proteomes" id="UP000215196">
    <property type="component" value="Chromosome 1"/>
</dbReference>
<accession>A0A239X8D5</accession>
<keyword evidence="3" id="KW-0328">Glycosyltransferase</keyword>
<feature type="domain" description="Glycosyltransferase subfamily 4-like N-terminal" evidence="2">
    <location>
        <begin position="21"/>
        <end position="195"/>
    </location>
</feature>
<dbReference type="InterPro" id="IPR050194">
    <property type="entry name" value="Glycosyltransferase_grp1"/>
</dbReference>
<dbReference type="RefSeq" id="WP_095071169.1">
    <property type="nucleotide sequence ID" value="NZ_LT906465.1"/>
</dbReference>
<evidence type="ECO:0000313" key="3">
    <source>
        <dbReference type="EMBL" id="SNV42443.1"/>
    </source>
</evidence>
<dbReference type="EC" id="2.4.1.345" evidence="3"/>
<dbReference type="AlphaFoldDB" id="A0A239X8D5"/>
<reference evidence="3 4" key="1">
    <citation type="submission" date="2017-06" db="EMBL/GenBank/DDBJ databases">
        <authorList>
            <consortium name="Pathogen Informatics"/>
        </authorList>
    </citation>
    <scope>NUCLEOTIDE SEQUENCE [LARGE SCALE GENOMIC DNA]</scope>
    <source>
        <strain evidence="3 4">NCTC13490</strain>
    </source>
</reference>
<evidence type="ECO:0000259" key="2">
    <source>
        <dbReference type="Pfam" id="PF13439"/>
    </source>
</evidence>
<dbReference type="Pfam" id="PF00534">
    <property type="entry name" value="Glycos_transf_1"/>
    <property type="match status" value="1"/>
</dbReference>
<protein>
    <submittedName>
        <fullName evidence="3">GDP-mannose-dependent alpha-(1-6)-phosphatidylinositol monomannoside mannosyltransferase</fullName>
        <ecNumber evidence="3">2.4.1.345</ecNumber>
    </submittedName>
</protein>
<evidence type="ECO:0000313" key="4">
    <source>
        <dbReference type="Proteomes" id="UP000215196"/>
    </source>
</evidence>
<dbReference type="InterPro" id="IPR001296">
    <property type="entry name" value="Glyco_trans_1"/>
</dbReference>
<dbReference type="PANTHER" id="PTHR45947:SF3">
    <property type="entry name" value="SULFOQUINOVOSYL TRANSFERASE SQD2"/>
    <property type="match status" value="1"/>
</dbReference>
<dbReference type="GO" id="GO:0043750">
    <property type="term" value="F:phosphatidylinositol alpha-mannosyltransferase activity"/>
    <property type="evidence" value="ECO:0007669"/>
    <property type="project" value="UniProtKB-EC"/>
</dbReference>
<organism evidence="3 4">
    <name type="scientific">Chryseobacterium taklimakanense</name>
    <dbReference type="NCBI Taxonomy" id="536441"/>
    <lineage>
        <taxon>Bacteria</taxon>
        <taxon>Pseudomonadati</taxon>
        <taxon>Bacteroidota</taxon>
        <taxon>Flavobacteriia</taxon>
        <taxon>Flavobacteriales</taxon>
        <taxon>Weeksellaceae</taxon>
        <taxon>Chryseobacterium group</taxon>
        <taxon>Chryseobacterium</taxon>
    </lineage>
</organism>
<dbReference type="Pfam" id="PF13439">
    <property type="entry name" value="Glyco_transf_4"/>
    <property type="match status" value="1"/>
</dbReference>
<name>A0A239X8D5_9FLAO</name>
<sequence>MKILFIVDFYDDGQLYQEPLLAKKYIDLGHEVFVFTSHNTDVFKYIDEEKIENKQLKIYRGKNGEKIYRFPYRINLLNRIKSFPNLTEHLKSISPDLVFFHDISFNMHEVVNWKKKYKPNLKIIMDYHADYSNSGKNWLSINILHKVIRKGYFHKFLKHIDKIYPIVPEGIRFLKEVYSIPEKNMELLPLGVDLAKINEIKDKTDRKMSRQKFGLSANKIIIATGGKLTEIKRTDIAIRMMEKLPSNFHLVVFGKAFTDEFGAYLQKLTEGKNVSFTGWLNLEETIELLLCSDIAVYPASQSVLWQQSIGCGLPVVAGDSGGQDMEYLNRHNNLVKVNVENINPEYFAKTVWGIINDQERFVLMKEGAKKTVEEFLDYKILALKTIAL</sequence>
<dbReference type="KEGG" id="ctak:4412677_01088"/>
<keyword evidence="3" id="KW-0808">Transferase</keyword>